<dbReference type="SMR" id="G5AAJ1"/>
<proteinExistence type="predicted"/>
<dbReference type="Pfam" id="PF13637">
    <property type="entry name" value="Ank_4"/>
    <property type="match status" value="1"/>
</dbReference>
<accession>G5AAJ1</accession>
<dbReference type="RefSeq" id="XP_009537186.1">
    <property type="nucleotide sequence ID" value="XM_009538891.1"/>
</dbReference>
<name>G5AAJ1_PHYSP</name>
<organism evidence="1 2">
    <name type="scientific">Phytophthora sojae (strain P6497)</name>
    <name type="common">Soybean stem and root rot agent</name>
    <name type="synonym">Phytophthora megasperma f. sp. glycines</name>
    <dbReference type="NCBI Taxonomy" id="1094619"/>
    <lineage>
        <taxon>Eukaryota</taxon>
        <taxon>Sar</taxon>
        <taxon>Stramenopiles</taxon>
        <taxon>Oomycota</taxon>
        <taxon>Peronosporomycetes</taxon>
        <taxon>Peronosporales</taxon>
        <taxon>Peronosporaceae</taxon>
        <taxon>Phytophthora</taxon>
    </lineage>
</organism>
<feature type="non-terminal residue" evidence="1">
    <location>
        <position position="125"/>
    </location>
</feature>
<dbReference type="KEGG" id="psoj:PHYSODRAFT_464812"/>
<dbReference type="EMBL" id="JH159162">
    <property type="protein sequence ID" value="EGZ07620.1"/>
    <property type="molecule type" value="Genomic_DNA"/>
</dbReference>
<protein>
    <recommendedName>
        <fullName evidence="3">Ankyrin repeat domain-containing protein</fullName>
    </recommendedName>
</protein>
<dbReference type="PANTHER" id="PTHR46586:SF3">
    <property type="entry name" value="ANKYRIN REPEAT-CONTAINING PROTEIN"/>
    <property type="match status" value="1"/>
</dbReference>
<dbReference type="PANTHER" id="PTHR46586">
    <property type="entry name" value="ANKYRIN REPEAT-CONTAINING PROTEIN"/>
    <property type="match status" value="1"/>
</dbReference>
<dbReference type="GeneID" id="20653383"/>
<sequence length="125" mass="13811">LPCTTLVAPDQFQGLPHVLDLINTFLMPKTIDAAVYNDLQRVIRVYGDVRPWTVGAMDGAAARGRLDLLQWLRANRMEGCSAEAFKGAAANGHLDVLQWLYRAYPDLSDMARELATAARHGHAHV</sequence>
<reference evidence="1 2" key="1">
    <citation type="journal article" date="2006" name="Science">
        <title>Phytophthora genome sequences uncover evolutionary origins and mechanisms of pathogenesis.</title>
        <authorList>
            <person name="Tyler B.M."/>
            <person name="Tripathy S."/>
            <person name="Zhang X."/>
            <person name="Dehal P."/>
            <person name="Jiang R.H."/>
            <person name="Aerts A."/>
            <person name="Arredondo F.D."/>
            <person name="Baxter L."/>
            <person name="Bensasson D."/>
            <person name="Beynon J.L."/>
            <person name="Chapman J."/>
            <person name="Damasceno C.M."/>
            <person name="Dorrance A.E."/>
            <person name="Dou D."/>
            <person name="Dickerman A.W."/>
            <person name="Dubchak I.L."/>
            <person name="Garbelotto M."/>
            <person name="Gijzen M."/>
            <person name="Gordon S.G."/>
            <person name="Govers F."/>
            <person name="Grunwald N.J."/>
            <person name="Huang W."/>
            <person name="Ivors K.L."/>
            <person name="Jones R.W."/>
            <person name="Kamoun S."/>
            <person name="Krampis K."/>
            <person name="Lamour K.H."/>
            <person name="Lee M.K."/>
            <person name="McDonald W.H."/>
            <person name="Medina M."/>
            <person name="Meijer H.J."/>
            <person name="Nordberg E.K."/>
            <person name="Maclean D.J."/>
            <person name="Ospina-Giraldo M.D."/>
            <person name="Morris P.F."/>
            <person name="Phuntumart V."/>
            <person name="Putnam N.H."/>
            <person name="Rash S."/>
            <person name="Rose J.K."/>
            <person name="Sakihama Y."/>
            <person name="Salamov A.A."/>
            <person name="Savidor A."/>
            <person name="Scheuring C.F."/>
            <person name="Smith B.M."/>
            <person name="Sobral B.W."/>
            <person name="Terry A."/>
            <person name="Torto-Alalibo T.A."/>
            <person name="Win J."/>
            <person name="Xu Z."/>
            <person name="Zhang H."/>
            <person name="Grigoriev I.V."/>
            <person name="Rokhsar D.S."/>
            <person name="Boore J.L."/>
        </authorList>
    </citation>
    <scope>NUCLEOTIDE SEQUENCE [LARGE SCALE GENOMIC DNA]</scope>
    <source>
        <strain evidence="1 2">P6497</strain>
    </source>
</reference>
<feature type="non-terminal residue" evidence="1">
    <location>
        <position position="1"/>
    </location>
</feature>
<keyword evidence="2" id="KW-1185">Reference proteome</keyword>
<dbReference type="InterPro" id="IPR052050">
    <property type="entry name" value="SecEffector_AnkRepeat"/>
</dbReference>
<evidence type="ECO:0000313" key="2">
    <source>
        <dbReference type="Proteomes" id="UP000002640"/>
    </source>
</evidence>
<dbReference type="SUPFAM" id="SSF140860">
    <property type="entry name" value="Pseudo ankyrin repeat-like"/>
    <property type="match status" value="1"/>
</dbReference>
<dbReference type="InParanoid" id="G5AAJ1"/>
<dbReference type="Proteomes" id="UP000002640">
    <property type="component" value="Unassembled WGS sequence"/>
</dbReference>
<evidence type="ECO:0008006" key="3">
    <source>
        <dbReference type="Google" id="ProtNLM"/>
    </source>
</evidence>
<dbReference type="InterPro" id="IPR002110">
    <property type="entry name" value="Ankyrin_rpt"/>
</dbReference>
<evidence type="ECO:0000313" key="1">
    <source>
        <dbReference type="EMBL" id="EGZ07620.1"/>
    </source>
</evidence>
<dbReference type="AlphaFoldDB" id="G5AAJ1"/>
<gene>
    <name evidence="1" type="ORF">PHYSODRAFT_464812</name>
</gene>